<reference evidence="3 4" key="1">
    <citation type="journal article" date="2019" name="Int. J. Syst. Evol. Microbiol.">
        <title>The Global Catalogue of Microorganisms (GCM) 10K type strain sequencing project: providing services to taxonomists for standard genome sequencing and annotation.</title>
        <authorList>
            <consortium name="The Broad Institute Genomics Platform"/>
            <consortium name="The Broad Institute Genome Sequencing Center for Infectious Disease"/>
            <person name="Wu L."/>
            <person name="Ma J."/>
        </authorList>
    </citation>
    <scope>NUCLEOTIDE SEQUENCE [LARGE SCALE GENOMIC DNA]</scope>
    <source>
        <strain evidence="3 4">JCM 14331</strain>
    </source>
</reference>
<organism evidence="3 4">
    <name type="scientific">Rheinheimera aquimaris</name>
    <dbReference type="NCBI Taxonomy" id="412437"/>
    <lineage>
        <taxon>Bacteria</taxon>
        <taxon>Pseudomonadati</taxon>
        <taxon>Pseudomonadota</taxon>
        <taxon>Gammaproteobacteria</taxon>
        <taxon>Chromatiales</taxon>
        <taxon>Chromatiaceae</taxon>
        <taxon>Rheinheimera</taxon>
    </lineage>
</organism>
<comment type="caution">
    <text evidence="3">The sequence shown here is derived from an EMBL/GenBank/DDBJ whole genome shotgun (WGS) entry which is preliminary data.</text>
</comment>
<evidence type="ECO:0000313" key="4">
    <source>
        <dbReference type="Proteomes" id="UP001501169"/>
    </source>
</evidence>
<dbReference type="SMART" id="SM00226">
    <property type="entry name" value="LMWPc"/>
    <property type="match status" value="1"/>
</dbReference>
<dbReference type="PANTHER" id="PTHR43428:SF1">
    <property type="entry name" value="ARSENATE REDUCTASE"/>
    <property type="match status" value="1"/>
</dbReference>
<accession>A0ABN1E832</accession>
<dbReference type="SUPFAM" id="SSF52788">
    <property type="entry name" value="Phosphotyrosine protein phosphatases I"/>
    <property type="match status" value="1"/>
</dbReference>
<evidence type="ECO:0000259" key="2">
    <source>
        <dbReference type="SMART" id="SM00226"/>
    </source>
</evidence>
<gene>
    <name evidence="3" type="ORF">GCM10009098_30930</name>
</gene>
<dbReference type="PANTHER" id="PTHR43428">
    <property type="entry name" value="ARSENATE REDUCTASE"/>
    <property type="match status" value="1"/>
</dbReference>
<name>A0ABN1E832_9GAMM</name>
<dbReference type="EMBL" id="BAAAEO010000004">
    <property type="protein sequence ID" value="GAA0560640.1"/>
    <property type="molecule type" value="Genomic_DNA"/>
</dbReference>
<evidence type="ECO:0000313" key="3">
    <source>
        <dbReference type="EMBL" id="GAA0560640.1"/>
    </source>
</evidence>
<keyword evidence="4" id="KW-1185">Reference proteome</keyword>
<evidence type="ECO:0000256" key="1">
    <source>
        <dbReference type="ARBA" id="ARBA00022849"/>
    </source>
</evidence>
<keyword evidence="1" id="KW-0059">Arsenical resistance</keyword>
<sequence length="134" mass="14600">MKNILFLCVANSARSQMAEGLARHYLPANIVVQSAGSEPSALNPYAVKAMAELGIDISTHYSKAVEDIDSSAVDAVITLCAEEVCPVFLGKVQRLHWPINEPSAGRETPEQLLQGFRIARDEIRQHVLSLCALL</sequence>
<proteinExistence type="predicted"/>
<feature type="domain" description="Phosphotyrosine protein phosphatase I" evidence="2">
    <location>
        <begin position="2"/>
        <end position="133"/>
    </location>
</feature>
<dbReference type="InterPro" id="IPR036196">
    <property type="entry name" value="Ptyr_pPase_sf"/>
</dbReference>
<dbReference type="Gene3D" id="3.40.50.2300">
    <property type="match status" value="1"/>
</dbReference>
<protein>
    <submittedName>
        <fullName evidence="3">Arsenate reductase ArsC</fullName>
    </submittedName>
</protein>
<dbReference type="InterPro" id="IPR023485">
    <property type="entry name" value="Ptyr_pPase"/>
</dbReference>
<dbReference type="Proteomes" id="UP001501169">
    <property type="component" value="Unassembled WGS sequence"/>
</dbReference>
<dbReference type="CDD" id="cd16345">
    <property type="entry name" value="LMWP_ArsC"/>
    <property type="match status" value="1"/>
</dbReference>
<dbReference type="RefSeq" id="WP_226767334.1">
    <property type="nucleotide sequence ID" value="NZ_BAAAEO010000004.1"/>
</dbReference>
<dbReference type="Pfam" id="PF01451">
    <property type="entry name" value="LMWPc"/>
    <property type="match status" value="1"/>
</dbReference>